<keyword evidence="3" id="KW-1185">Reference proteome</keyword>
<dbReference type="InterPro" id="IPR014025">
    <property type="entry name" value="Glutaredoxin_subgr"/>
</dbReference>
<sequence>MLTCCCDRPKTLPADFDYGDLKAVNIVNARTAQTVDFLEEVAATYAACLSVLREYNIDLVFVNTSSAEQAEEYLKRYEKIDPFPGKLVLDKEKESHRLFGFRYGIYRSLIPPIILGVPKYGVFGAIRGAILGWKNFNLAGSSWQQGGTAVLKRTDEGKVQVLYLKQEEHPADFAPVSDVLAACGVEESKIPQVSPSKELEKFLAKADKVKGKSTIEDPAAFVTAKMQGSKPVLFAKSYCKYCKATKKLLDGLGIEYDLHDLDLLGEPENGPVQKELSKISNITSTPQLFFGGKFVGDNGSLQKMKPDQVKAVLGS</sequence>
<dbReference type="PANTHER" id="PTHR45694:SF18">
    <property type="entry name" value="GLUTAREDOXIN-1-RELATED"/>
    <property type="match status" value="1"/>
</dbReference>
<gene>
    <name evidence="2" type="ORF">TrVE_jg3488</name>
</gene>
<evidence type="ECO:0000313" key="3">
    <source>
        <dbReference type="Proteomes" id="UP001165160"/>
    </source>
</evidence>
<proteinExistence type="predicted"/>
<reference evidence="3" key="1">
    <citation type="journal article" date="2023" name="Commun. Biol.">
        <title>Genome analysis of Parmales, the sister group of diatoms, reveals the evolutionary specialization of diatoms from phago-mixotrophs to photoautotrophs.</title>
        <authorList>
            <person name="Ban H."/>
            <person name="Sato S."/>
            <person name="Yoshikawa S."/>
            <person name="Yamada K."/>
            <person name="Nakamura Y."/>
            <person name="Ichinomiya M."/>
            <person name="Sato N."/>
            <person name="Blanc-Mathieu R."/>
            <person name="Endo H."/>
            <person name="Kuwata A."/>
            <person name="Ogata H."/>
        </authorList>
    </citation>
    <scope>NUCLEOTIDE SEQUENCE [LARGE SCALE GENOMIC DNA]</scope>
    <source>
        <strain evidence="3">NIES 3699</strain>
    </source>
</reference>
<accession>A0A9W7ERD9</accession>
<dbReference type="Gene3D" id="3.40.30.10">
    <property type="entry name" value="Glutaredoxin"/>
    <property type="match status" value="1"/>
</dbReference>
<dbReference type="AlphaFoldDB" id="A0A9W7ERD9"/>
<dbReference type="InterPro" id="IPR036249">
    <property type="entry name" value="Thioredoxin-like_sf"/>
</dbReference>
<dbReference type="SUPFAM" id="SSF52833">
    <property type="entry name" value="Thioredoxin-like"/>
    <property type="match status" value="1"/>
</dbReference>
<dbReference type="GO" id="GO:0034599">
    <property type="term" value="P:cellular response to oxidative stress"/>
    <property type="evidence" value="ECO:0007669"/>
    <property type="project" value="TreeGrafter"/>
</dbReference>
<evidence type="ECO:0000259" key="1">
    <source>
        <dbReference type="Pfam" id="PF00462"/>
    </source>
</evidence>
<name>A0A9W7ERD9_9STRA</name>
<dbReference type="EMBL" id="BRXX01000066">
    <property type="protein sequence ID" value="GMH86968.1"/>
    <property type="molecule type" value="Genomic_DNA"/>
</dbReference>
<dbReference type="GO" id="GO:0005737">
    <property type="term" value="C:cytoplasm"/>
    <property type="evidence" value="ECO:0007669"/>
    <property type="project" value="TreeGrafter"/>
</dbReference>
<protein>
    <recommendedName>
        <fullName evidence="1">Glutaredoxin domain-containing protein</fullName>
    </recommendedName>
</protein>
<evidence type="ECO:0000313" key="2">
    <source>
        <dbReference type="EMBL" id="GMH86968.1"/>
    </source>
</evidence>
<dbReference type="PROSITE" id="PS51354">
    <property type="entry name" value="GLUTAREDOXIN_2"/>
    <property type="match status" value="1"/>
</dbReference>
<comment type="caution">
    <text evidence="2">The sequence shown here is derived from an EMBL/GenBank/DDBJ whole genome shotgun (WGS) entry which is preliminary data.</text>
</comment>
<dbReference type="Proteomes" id="UP001165160">
    <property type="component" value="Unassembled WGS sequence"/>
</dbReference>
<dbReference type="InterPro" id="IPR002109">
    <property type="entry name" value="Glutaredoxin"/>
</dbReference>
<dbReference type="GO" id="GO:0015038">
    <property type="term" value="F:glutathione disulfide oxidoreductase activity"/>
    <property type="evidence" value="ECO:0007669"/>
    <property type="project" value="TreeGrafter"/>
</dbReference>
<dbReference type="InterPro" id="IPR032801">
    <property type="entry name" value="PXL2A/B/C"/>
</dbReference>
<dbReference type="Pfam" id="PF13911">
    <property type="entry name" value="AhpC-TSA_2"/>
    <property type="match status" value="1"/>
</dbReference>
<organism evidence="2 3">
    <name type="scientific">Triparma verrucosa</name>
    <dbReference type="NCBI Taxonomy" id="1606542"/>
    <lineage>
        <taxon>Eukaryota</taxon>
        <taxon>Sar</taxon>
        <taxon>Stramenopiles</taxon>
        <taxon>Ochrophyta</taxon>
        <taxon>Bolidophyceae</taxon>
        <taxon>Parmales</taxon>
        <taxon>Triparmaceae</taxon>
        <taxon>Triparma</taxon>
    </lineage>
</organism>
<feature type="domain" description="Glutaredoxin" evidence="1">
    <location>
        <begin position="232"/>
        <end position="295"/>
    </location>
</feature>
<dbReference type="PRINTS" id="PR00160">
    <property type="entry name" value="GLUTAREDOXIN"/>
</dbReference>
<dbReference type="Pfam" id="PF00462">
    <property type="entry name" value="Glutaredoxin"/>
    <property type="match status" value="1"/>
</dbReference>
<dbReference type="PANTHER" id="PTHR45694">
    <property type="entry name" value="GLUTAREDOXIN 2"/>
    <property type="match status" value="1"/>
</dbReference>